<dbReference type="SUPFAM" id="SSF51735">
    <property type="entry name" value="NAD(P)-binding Rossmann-fold domains"/>
    <property type="match status" value="1"/>
</dbReference>
<accession>A0ABQ6MP35</accession>
<reference evidence="5 6" key="1">
    <citation type="journal article" date="2023" name="Commun. Biol.">
        <title>Genome analysis of Parmales, the sister group of diatoms, reveals the evolutionary specialization of diatoms from phago-mixotrophs to photoautotrophs.</title>
        <authorList>
            <person name="Ban H."/>
            <person name="Sato S."/>
            <person name="Yoshikawa S."/>
            <person name="Yamada K."/>
            <person name="Nakamura Y."/>
            <person name="Ichinomiya M."/>
            <person name="Sato N."/>
            <person name="Blanc-Mathieu R."/>
            <person name="Endo H."/>
            <person name="Kuwata A."/>
            <person name="Ogata H."/>
        </authorList>
    </citation>
    <scope>NUCLEOTIDE SEQUENCE [LARGE SCALE GENOMIC DNA]</scope>
</reference>
<proteinExistence type="inferred from homology"/>
<protein>
    <recommendedName>
        <fullName evidence="4">Ketoreductase domain-containing protein</fullName>
    </recommendedName>
</protein>
<evidence type="ECO:0000256" key="2">
    <source>
        <dbReference type="ARBA" id="ARBA00022857"/>
    </source>
</evidence>
<dbReference type="SMART" id="SM00822">
    <property type="entry name" value="PKS_KR"/>
    <property type="match status" value="1"/>
</dbReference>
<evidence type="ECO:0000259" key="4">
    <source>
        <dbReference type="SMART" id="SM00822"/>
    </source>
</evidence>
<keyword evidence="2" id="KW-0521">NADP</keyword>
<feature type="domain" description="Ketoreductase" evidence="4">
    <location>
        <begin position="190"/>
        <end position="363"/>
    </location>
</feature>
<dbReference type="Gene3D" id="3.40.50.150">
    <property type="entry name" value="Vaccinia Virus protein VP39"/>
    <property type="match status" value="1"/>
</dbReference>
<dbReference type="InterPro" id="IPR025789">
    <property type="entry name" value="DOT1_dom"/>
</dbReference>
<organism evidence="5 6">
    <name type="scientific">Tetraparma gracilis</name>
    <dbReference type="NCBI Taxonomy" id="2962635"/>
    <lineage>
        <taxon>Eukaryota</taxon>
        <taxon>Sar</taxon>
        <taxon>Stramenopiles</taxon>
        <taxon>Ochrophyta</taxon>
        <taxon>Bolidophyceae</taxon>
        <taxon>Parmales</taxon>
        <taxon>Triparmaceae</taxon>
        <taxon>Tetraparma</taxon>
    </lineage>
</organism>
<comment type="similarity">
    <text evidence="1">Belongs to the short-chain dehydrogenases/reductases (SDR) family.</text>
</comment>
<dbReference type="Pfam" id="PF08123">
    <property type="entry name" value="DOT1"/>
    <property type="match status" value="1"/>
</dbReference>
<dbReference type="SUPFAM" id="SSF53335">
    <property type="entry name" value="S-adenosyl-L-methionine-dependent methyltransferases"/>
    <property type="match status" value="1"/>
</dbReference>
<dbReference type="InterPro" id="IPR002347">
    <property type="entry name" value="SDR_fam"/>
</dbReference>
<sequence>MQGYTDDGVVDPSNPFSGMWMEGDSLAPPCGAEPPIIPHILSLSNLSTEDVFYDLGAGDGRICLAASAAAGCRAVGVEIEPDVCERFRELVKASPSPGLLECKEGDLLEVDLAPASVVHAYLLPEGLEAIEAQVAEWLLADRRRRAVCNTWGWAWGSTSAKATVEECNGTPLFLYTGADVPLRFRPGTQGCALVTGGNRGLGLECVKALLARDVTTHVVIGCRSLASGAEAREGLGEGWRERVSLLELDVSSAASVMTAGINMKKKTDALDLLVNNAGVLARGAGKAEVNEVLETNFNGAIMCTESFLPLMTPASSTILFTSSSAGTRFLASDTLSPFAAQLKDEALTVDGLRALVAEIVETGCLGSSDDAYAFSKTCVNAYAQILARERGDLLVKACSPGFTRTGMCEGWTGKRVPKEADLGATVFVEAIDGVGKGRTGVFVKQASEAGTKLEAAQSVITDWCT</sequence>
<keyword evidence="6" id="KW-1185">Reference proteome</keyword>
<dbReference type="PRINTS" id="PR00081">
    <property type="entry name" value="GDHRDH"/>
</dbReference>
<evidence type="ECO:0000256" key="3">
    <source>
        <dbReference type="ARBA" id="ARBA00023002"/>
    </source>
</evidence>
<evidence type="ECO:0000256" key="1">
    <source>
        <dbReference type="ARBA" id="ARBA00006484"/>
    </source>
</evidence>
<evidence type="ECO:0000313" key="5">
    <source>
        <dbReference type="EMBL" id="GMI30114.1"/>
    </source>
</evidence>
<comment type="caution">
    <text evidence="5">The sequence shown here is derived from an EMBL/GenBank/DDBJ whole genome shotgun (WGS) entry which is preliminary data.</text>
</comment>
<dbReference type="Gene3D" id="3.40.50.720">
    <property type="entry name" value="NAD(P)-binding Rossmann-like Domain"/>
    <property type="match status" value="1"/>
</dbReference>
<keyword evidence="3" id="KW-0560">Oxidoreductase</keyword>
<dbReference type="InterPro" id="IPR057326">
    <property type="entry name" value="KR_dom"/>
</dbReference>
<dbReference type="InterPro" id="IPR029063">
    <property type="entry name" value="SAM-dependent_MTases_sf"/>
</dbReference>
<dbReference type="InterPro" id="IPR036291">
    <property type="entry name" value="NAD(P)-bd_dom_sf"/>
</dbReference>
<dbReference type="EMBL" id="BRYB01001635">
    <property type="protein sequence ID" value="GMI30114.1"/>
    <property type="molecule type" value="Genomic_DNA"/>
</dbReference>
<dbReference type="Proteomes" id="UP001165060">
    <property type="component" value="Unassembled WGS sequence"/>
</dbReference>
<gene>
    <name evidence="5" type="ORF">TeGR_g9678</name>
</gene>
<dbReference type="Pfam" id="PF00106">
    <property type="entry name" value="adh_short"/>
    <property type="match status" value="1"/>
</dbReference>
<evidence type="ECO:0000313" key="6">
    <source>
        <dbReference type="Proteomes" id="UP001165060"/>
    </source>
</evidence>
<dbReference type="PANTHER" id="PTHR43963">
    <property type="entry name" value="CARBONYL REDUCTASE 1-RELATED"/>
    <property type="match status" value="1"/>
</dbReference>
<name>A0ABQ6MP35_9STRA</name>
<dbReference type="PANTHER" id="PTHR43963:SF6">
    <property type="entry name" value="CHAIN DEHYDROGENASE FAMILY PROTEIN, PUTATIVE (AFU_ORTHOLOGUE AFUA_3G15350)-RELATED"/>
    <property type="match status" value="1"/>
</dbReference>
<dbReference type="CDD" id="cd02440">
    <property type="entry name" value="AdoMet_MTases"/>
    <property type="match status" value="1"/>
</dbReference>